<dbReference type="AlphaFoldDB" id="A0A223S3R7"/>
<evidence type="ECO:0000313" key="2">
    <source>
        <dbReference type="EMBL" id="ASU82770.1"/>
    </source>
</evidence>
<proteinExistence type="predicted"/>
<dbReference type="RefSeq" id="WP_017617321.1">
    <property type="nucleotide sequence ID" value="NZ_ANBG01000067.1"/>
</dbReference>
<dbReference type="KEGG" id="ngv:CDO52_08225"/>
<gene>
    <name evidence="2" type="ORF">CDO52_08225</name>
</gene>
<feature type="compositionally biased region" description="Basic and acidic residues" evidence="1">
    <location>
        <begin position="173"/>
        <end position="196"/>
    </location>
</feature>
<accession>A0A223S3R7</accession>
<evidence type="ECO:0000313" key="3">
    <source>
        <dbReference type="Proteomes" id="UP000215005"/>
    </source>
</evidence>
<keyword evidence="3" id="KW-1185">Reference proteome</keyword>
<dbReference type="OrthoDB" id="4504053at2"/>
<feature type="region of interest" description="Disordered" evidence="1">
    <location>
        <begin position="172"/>
        <end position="196"/>
    </location>
</feature>
<sequence length="196" mass="21885">MLRRFMVAVAPAAALLVLVGLGFLVWAVFIREPFEARDYSAMCDSPRAFEQAAPYTDEGPHPIRVDYGVEADDSEESTWRPTDPETVQLVACTTPKGKGDHVDTCEYAESEFSSRATHIRQLYLGIHTVTIYGARTGKVVGEEEIIGDQFRLKPMTEGAEVCQLFVNLPSDAPRQEDELSRPSHSQMREALESYVE</sequence>
<dbReference type="EMBL" id="CP022753">
    <property type="protein sequence ID" value="ASU82770.1"/>
    <property type="molecule type" value="Genomic_DNA"/>
</dbReference>
<evidence type="ECO:0000256" key="1">
    <source>
        <dbReference type="SAM" id="MobiDB-lite"/>
    </source>
</evidence>
<organism evidence="2 3">
    <name type="scientific">Nocardiopsis gilva YIM 90087</name>
    <dbReference type="NCBI Taxonomy" id="1235441"/>
    <lineage>
        <taxon>Bacteria</taxon>
        <taxon>Bacillati</taxon>
        <taxon>Actinomycetota</taxon>
        <taxon>Actinomycetes</taxon>
        <taxon>Streptosporangiales</taxon>
        <taxon>Nocardiopsidaceae</taxon>
        <taxon>Nocardiopsis</taxon>
    </lineage>
</organism>
<reference evidence="2 3" key="1">
    <citation type="submission" date="2017-08" db="EMBL/GenBank/DDBJ databases">
        <title>The complete genome sequence of Nocardiopsis gilva YIM 90087.</title>
        <authorList>
            <person name="Yin M."/>
            <person name="Tang S."/>
        </authorList>
    </citation>
    <scope>NUCLEOTIDE SEQUENCE [LARGE SCALE GENOMIC DNA]</scope>
    <source>
        <strain evidence="2 3">YIM 90087</strain>
    </source>
</reference>
<dbReference type="Proteomes" id="UP000215005">
    <property type="component" value="Chromosome"/>
</dbReference>
<protein>
    <submittedName>
        <fullName evidence="2">Uncharacterized protein</fullName>
    </submittedName>
</protein>
<name>A0A223S3R7_9ACTN</name>